<dbReference type="EMBL" id="JBFXLQ010000013">
    <property type="protein sequence ID" value="KAL2868599.1"/>
    <property type="molecule type" value="Genomic_DNA"/>
</dbReference>
<dbReference type="Pfam" id="PF22749">
    <property type="entry name" value="Arb2"/>
    <property type="match status" value="1"/>
</dbReference>
<feature type="region of interest" description="Disordered" evidence="1">
    <location>
        <begin position="183"/>
        <end position="205"/>
    </location>
</feature>
<dbReference type="InterPro" id="IPR053858">
    <property type="entry name" value="Arb2_dom"/>
</dbReference>
<dbReference type="Proteomes" id="UP001610432">
    <property type="component" value="Unassembled WGS sequence"/>
</dbReference>
<dbReference type="RefSeq" id="XP_070887578.1">
    <property type="nucleotide sequence ID" value="XM_071035041.1"/>
</dbReference>
<proteinExistence type="predicted"/>
<keyword evidence="4" id="KW-1185">Reference proteome</keyword>
<feature type="domain" description="Arb2" evidence="2">
    <location>
        <begin position="15"/>
        <end position="305"/>
    </location>
</feature>
<organism evidence="3 4">
    <name type="scientific">Aspergillus lucknowensis</name>
    <dbReference type="NCBI Taxonomy" id="176173"/>
    <lineage>
        <taxon>Eukaryota</taxon>
        <taxon>Fungi</taxon>
        <taxon>Dikarya</taxon>
        <taxon>Ascomycota</taxon>
        <taxon>Pezizomycotina</taxon>
        <taxon>Eurotiomycetes</taxon>
        <taxon>Eurotiomycetidae</taxon>
        <taxon>Eurotiales</taxon>
        <taxon>Aspergillaceae</taxon>
        <taxon>Aspergillus</taxon>
        <taxon>Aspergillus subgen. Nidulantes</taxon>
    </lineage>
</organism>
<comment type="caution">
    <text evidence="3">The sequence shown here is derived from an EMBL/GenBank/DDBJ whole genome shotgun (WGS) entry which is preliminary data.</text>
</comment>
<dbReference type="PANTHER" id="PTHR21357">
    <property type="entry name" value="FAM172 FAMILY PROTEIN HOMOLOG CG10038"/>
    <property type="match status" value="1"/>
</dbReference>
<reference evidence="3 4" key="1">
    <citation type="submission" date="2024-07" db="EMBL/GenBank/DDBJ databases">
        <title>Section-level genome sequencing and comparative genomics of Aspergillus sections Usti and Cavernicolus.</title>
        <authorList>
            <consortium name="Lawrence Berkeley National Laboratory"/>
            <person name="Nybo J.L."/>
            <person name="Vesth T.C."/>
            <person name="Theobald S."/>
            <person name="Frisvad J.C."/>
            <person name="Larsen T.O."/>
            <person name="Kjaerboelling I."/>
            <person name="Rothschild-Mancinelli K."/>
            <person name="Lyhne E.K."/>
            <person name="Kogle M.E."/>
            <person name="Barry K."/>
            <person name="Clum A."/>
            <person name="Na H."/>
            <person name="Ledsgaard L."/>
            <person name="Lin J."/>
            <person name="Lipzen A."/>
            <person name="Kuo A."/>
            <person name="Riley R."/>
            <person name="Mondo S."/>
            <person name="Labutti K."/>
            <person name="Haridas S."/>
            <person name="Pangalinan J."/>
            <person name="Salamov A.A."/>
            <person name="Simmons B.A."/>
            <person name="Magnuson J.K."/>
            <person name="Chen J."/>
            <person name="Drula E."/>
            <person name="Henrissat B."/>
            <person name="Wiebenga A."/>
            <person name="Lubbers R.J."/>
            <person name="Gomes A.C."/>
            <person name="Macurrencykelacurrency M.R."/>
            <person name="Stajich J."/>
            <person name="Grigoriev I.V."/>
            <person name="Mortensen U.H."/>
            <person name="De Vries R.P."/>
            <person name="Baker S.E."/>
            <person name="Andersen M.R."/>
        </authorList>
    </citation>
    <scope>NUCLEOTIDE SEQUENCE [LARGE SCALE GENOMIC DNA]</scope>
    <source>
        <strain evidence="3 4">CBS 449.75</strain>
    </source>
</reference>
<sequence>MFVYCKQDLPKDPVFPADLNKLGYLINDKDQIRKISDPEQEFQFKINRNPRWNDLQREAMNECIRKIVASRLRNLGLVSLRIPLTSGPSKPHVPILVSKNLSSASRIILVFGEPVQDLGIWAYRIVGTESINAGSAVDFAQAVLKPGENAKGDVALVLANTGQLVWHCASGRAMTINSWLAQPRPSAVDPPPGETKRNKVPGNGNWQEHVNSVFDGIVASWGRLVRKDAKIDVIGLADGGLGAIRYLANNWDPWRQHISAICLSNPLHTKTTDLPQADGQKDYPGSFPAFVASRCRAYLLSDQPLGLPLFDTPEHGCNCYSSGEELNVECIMPKAWPHMLKWLNRAYEDPDYCEEQLEMVQVPPASNGTA</sequence>
<evidence type="ECO:0000256" key="1">
    <source>
        <dbReference type="SAM" id="MobiDB-lite"/>
    </source>
</evidence>
<evidence type="ECO:0000313" key="4">
    <source>
        <dbReference type="Proteomes" id="UP001610432"/>
    </source>
</evidence>
<gene>
    <name evidence="3" type="ORF">BJX67DRAFT_45896</name>
</gene>
<protein>
    <submittedName>
        <fullName evidence="3">Arb2 domain-containing protein</fullName>
    </submittedName>
</protein>
<evidence type="ECO:0000259" key="2">
    <source>
        <dbReference type="Pfam" id="PF22749"/>
    </source>
</evidence>
<evidence type="ECO:0000313" key="3">
    <source>
        <dbReference type="EMBL" id="KAL2868599.1"/>
    </source>
</evidence>
<dbReference type="InterPro" id="IPR048263">
    <property type="entry name" value="Arb2"/>
</dbReference>
<name>A0ABR4LVT7_9EURO</name>
<accession>A0ABR4LVT7</accession>
<dbReference type="PANTHER" id="PTHR21357:SF4">
    <property type="entry name" value="FAM172 FAMILY PROTEIN HOMOLOG CG10038"/>
    <property type="match status" value="1"/>
</dbReference>
<dbReference type="GeneID" id="98150113"/>